<gene>
    <name evidence="2" type="ORF">RUM43_012718</name>
</gene>
<name>A0AAN8PI34_POLSC</name>
<keyword evidence="1" id="KW-0732">Signal</keyword>
<dbReference type="EMBL" id="JAWJWE010000006">
    <property type="protein sequence ID" value="KAK6632975.1"/>
    <property type="molecule type" value="Genomic_DNA"/>
</dbReference>
<accession>A0AAN8PI34</accession>
<evidence type="ECO:0000256" key="1">
    <source>
        <dbReference type="SAM" id="SignalP"/>
    </source>
</evidence>
<dbReference type="AlphaFoldDB" id="A0AAN8PI34"/>
<evidence type="ECO:0000313" key="3">
    <source>
        <dbReference type="Proteomes" id="UP001372834"/>
    </source>
</evidence>
<reference evidence="2 3" key="1">
    <citation type="submission" date="2023-10" db="EMBL/GenBank/DDBJ databases">
        <title>Genomes of two closely related lineages of the louse Polyplax serrata with different host specificities.</title>
        <authorList>
            <person name="Martinu J."/>
            <person name="Tarabai H."/>
            <person name="Stefka J."/>
            <person name="Hypsa V."/>
        </authorList>
    </citation>
    <scope>NUCLEOTIDE SEQUENCE [LARGE SCALE GENOMIC DNA]</scope>
    <source>
        <strain evidence="2">HR10_N</strain>
    </source>
</reference>
<dbReference type="Proteomes" id="UP001372834">
    <property type="component" value="Unassembled WGS sequence"/>
</dbReference>
<feature type="chain" id="PRO_5042932216" evidence="1">
    <location>
        <begin position="19"/>
        <end position="63"/>
    </location>
</feature>
<protein>
    <submittedName>
        <fullName evidence="2">Uncharacterized protein</fullName>
    </submittedName>
</protein>
<organism evidence="2 3">
    <name type="scientific">Polyplax serrata</name>
    <name type="common">Common mouse louse</name>
    <dbReference type="NCBI Taxonomy" id="468196"/>
    <lineage>
        <taxon>Eukaryota</taxon>
        <taxon>Metazoa</taxon>
        <taxon>Ecdysozoa</taxon>
        <taxon>Arthropoda</taxon>
        <taxon>Hexapoda</taxon>
        <taxon>Insecta</taxon>
        <taxon>Pterygota</taxon>
        <taxon>Neoptera</taxon>
        <taxon>Paraneoptera</taxon>
        <taxon>Psocodea</taxon>
        <taxon>Troctomorpha</taxon>
        <taxon>Phthiraptera</taxon>
        <taxon>Anoplura</taxon>
        <taxon>Polyplacidae</taxon>
        <taxon>Polyplax</taxon>
    </lineage>
</organism>
<feature type="signal peptide" evidence="1">
    <location>
        <begin position="1"/>
        <end position="18"/>
    </location>
</feature>
<comment type="caution">
    <text evidence="2">The sequence shown here is derived from an EMBL/GenBank/DDBJ whole genome shotgun (WGS) entry which is preliminary data.</text>
</comment>
<sequence>MKVCMLIIYTKGLTWLWAEHCTVADIGNSLGGWDFSSAIVRLLEAHQSLRVNVGFVLFQPKEC</sequence>
<proteinExistence type="predicted"/>
<evidence type="ECO:0000313" key="2">
    <source>
        <dbReference type="EMBL" id="KAK6632975.1"/>
    </source>
</evidence>